<comment type="cofactor">
    <cofactor evidence="1">
        <name>FAD</name>
        <dbReference type="ChEBI" id="CHEBI:57692"/>
    </cofactor>
</comment>
<dbReference type="Gene3D" id="3.50.50.60">
    <property type="entry name" value="FAD/NAD(P)-binding domain"/>
    <property type="match status" value="2"/>
</dbReference>
<dbReference type="Pfam" id="PF14759">
    <property type="entry name" value="Reductase_C"/>
    <property type="match status" value="1"/>
</dbReference>
<dbReference type="AlphaFoldDB" id="A0A1H4ILQ8"/>
<evidence type="ECO:0000313" key="7">
    <source>
        <dbReference type="EMBL" id="SEB34182.1"/>
    </source>
</evidence>
<dbReference type="Pfam" id="PF07992">
    <property type="entry name" value="Pyr_redox_2"/>
    <property type="match status" value="1"/>
</dbReference>
<dbReference type="Proteomes" id="UP000183407">
    <property type="component" value="Unassembled WGS sequence"/>
</dbReference>
<reference evidence="8" key="1">
    <citation type="submission" date="2016-10" db="EMBL/GenBank/DDBJ databases">
        <authorList>
            <person name="Varghese N."/>
        </authorList>
    </citation>
    <scope>NUCLEOTIDE SEQUENCE [LARGE SCALE GENOMIC DNA]</scope>
    <source>
        <strain evidence="8">DSM 44719</strain>
    </source>
</reference>
<dbReference type="PANTHER" id="PTHR43557">
    <property type="entry name" value="APOPTOSIS-INDUCING FACTOR 1"/>
    <property type="match status" value="1"/>
</dbReference>
<dbReference type="GO" id="GO:0005737">
    <property type="term" value="C:cytoplasm"/>
    <property type="evidence" value="ECO:0007669"/>
    <property type="project" value="TreeGrafter"/>
</dbReference>
<dbReference type="PRINTS" id="PR00469">
    <property type="entry name" value="PNDRDTASEII"/>
</dbReference>
<organism evidence="7 8">
    <name type="scientific">Rhodococcus jostii</name>
    <dbReference type="NCBI Taxonomy" id="132919"/>
    <lineage>
        <taxon>Bacteria</taxon>
        <taxon>Bacillati</taxon>
        <taxon>Actinomycetota</taxon>
        <taxon>Actinomycetes</taxon>
        <taxon>Mycobacteriales</taxon>
        <taxon>Nocardiaceae</taxon>
        <taxon>Rhodococcus</taxon>
    </lineage>
</organism>
<keyword evidence="7" id="KW-0223">Dioxygenase</keyword>
<evidence type="ECO:0000256" key="2">
    <source>
        <dbReference type="ARBA" id="ARBA00022630"/>
    </source>
</evidence>
<dbReference type="GO" id="GO:0051213">
    <property type="term" value="F:dioxygenase activity"/>
    <property type="evidence" value="ECO:0007669"/>
    <property type="project" value="UniProtKB-KW"/>
</dbReference>
<keyword evidence="4" id="KW-0560">Oxidoreductase</keyword>
<dbReference type="SUPFAM" id="SSF51905">
    <property type="entry name" value="FAD/NAD(P)-binding domain"/>
    <property type="match status" value="1"/>
</dbReference>
<evidence type="ECO:0000256" key="4">
    <source>
        <dbReference type="ARBA" id="ARBA00023002"/>
    </source>
</evidence>
<evidence type="ECO:0000256" key="3">
    <source>
        <dbReference type="ARBA" id="ARBA00022827"/>
    </source>
</evidence>
<dbReference type="InterPro" id="IPR050446">
    <property type="entry name" value="FAD-oxidoreductase/Apoptosis"/>
</dbReference>
<keyword evidence="2" id="KW-0285">Flavoprotein</keyword>
<evidence type="ECO:0000259" key="5">
    <source>
        <dbReference type="Pfam" id="PF07992"/>
    </source>
</evidence>
<accession>A0A1H4ILQ8</accession>
<dbReference type="InterPro" id="IPR028202">
    <property type="entry name" value="Reductase_C"/>
</dbReference>
<feature type="domain" description="Reductase C-terminal" evidence="6">
    <location>
        <begin position="313"/>
        <end position="383"/>
    </location>
</feature>
<dbReference type="SUPFAM" id="SSF55424">
    <property type="entry name" value="FAD/NAD-linked reductases, dimerisation (C-terminal) domain"/>
    <property type="match status" value="1"/>
</dbReference>
<dbReference type="InterPro" id="IPR016156">
    <property type="entry name" value="FAD/NAD-linked_Rdtase_dimer_sf"/>
</dbReference>
<name>A0A1H4ILQ8_RHOJO</name>
<dbReference type="PRINTS" id="PR00368">
    <property type="entry name" value="FADPNR"/>
</dbReference>
<dbReference type="GO" id="GO:0016651">
    <property type="term" value="F:oxidoreductase activity, acting on NAD(P)H"/>
    <property type="evidence" value="ECO:0007669"/>
    <property type="project" value="TreeGrafter"/>
</dbReference>
<gene>
    <name evidence="7" type="ORF">SAMN04490220_0100</name>
</gene>
<dbReference type="OrthoDB" id="4213189at2"/>
<dbReference type="InterPro" id="IPR036188">
    <property type="entry name" value="FAD/NAD-bd_sf"/>
</dbReference>
<dbReference type="Gene3D" id="3.30.390.30">
    <property type="match status" value="1"/>
</dbReference>
<sequence length="402" mass="41659">MRRCLIVGGSAAGMRAAADLVAGGYDGSVTVIDADPHAPYDRTVLSTGVLTGVREAEDAVLDVPNGVELLRGIRAHQLDTVNRTVRTDVGDLSYTELILATGGVASLPDAWRGMEGVFTVRSLDDARALREAVGAASQVAVVGGGVLGMEIATSLVDLGSRVEVIEAADLPLGRVLPAELGRLLRDRAASHGVTLTCGVSVESMDRAAGVSRLTLSDGRLVTADVVVVALGNRPATGWLAGSGLTIEDGVVCDERLRAGAPGVWAAGDLARVRDGGAGSTRSEHWTRAGEHGAYIARSILLSEDGPAFSAPSYVWTDVLGTRIQVLGTLAADRHVLVRNVADDDQLAVLAATPDGAVCGAAVLGWQRLALAVRRQLTQGVSLDELLGSLPPHRLNESSMSHA</sequence>
<proteinExistence type="predicted"/>
<evidence type="ECO:0000259" key="6">
    <source>
        <dbReference type="Pfam" id="PF14759"/>
    </source>
</evidence>
<dbReference type="InterPro" id="IPR023753">
    <property type="entry name" value="FAD/NAD-binding_dom"/>
</dbReference>
<dbReference type="EMBL" id="FNTL01000002">
    <property type="protein sequence ID" value="SEB34182.1"/>
    <property type="molecule type" value="Genomic_DNA"/>
</dbReference>
<feature type="domain" description="FAD/NAD(P)-binding" evidence="5">
    <location>
        <begin position="3"/>
        <end position="292"/>
    </location>
</feature>
<evidence type="ECO:0000313" key="8">
    <source>
        <dbReference type="Proteomes" id="UP000183407"/>
    </source>
</evidence>
<dbReference type="RefSeq" id="WP_073369024.1">
    <property type="nucleotide sequence ID" value="NZ_FNTL01000002.1"/>
</dbReference>
<protein>
    <submittedName>
        <fullName evidence="7">3-phenylpropionate/trans-cinnamate dioxygenase ferredoxin reductase subunit</fullName>
    </submittedName>
</protein>
<dbReference type="PANTHER" id="PTHR43557:SF2">
    <property type="entry name" value="RIESKE DOMAIN-CONTAINING PROTEIN-RELATED"/>
    <property type="match status" value="1"/>
</dbReference>
<evidence type="ECO:0000256" key="1">
    <source>
        <dbReference type="ARBA" id="ARBA00001974"/>
    </source>
</evidence>
<keyword evidence="3" id="KW-0274">FAD</keyword>